<dbReference type="OrthoDB" id="275589at2"/>
<sequence>MTNPLLAKNPTAPASENRGPKRILRFACLAAAWLVLAAVCDAAGLRVYYIRHIECGHNVKKKFEKSGIPKDQWPAYVGDSKQFTPKGAKQVGEAAQKLKAHQFDSIACSPVWRCRQTILQYLRETKQTAEIWPELAEFNGAIIPLFFKDNLPAPNKNYLCGEAIKLPDNEKPFFTLRQNPEGARLFNSPKKNGNEQRAADTKASLEAVVALVKERFGGKKGEDKSILLSGHGNNGKALLSIFLNEADRPKEIPHPPNISIWMIEQQPDGNFQLKILNDKPLGK</sequence>
<accession>A0A2U8E1Q8</accession>
<dbReference type="Gene3D" id="3.40.50.1240">
    <property type="entry name" value="Phosphoglycerate mutase-like"/>
    <property type="match status" value="1"/>
</dbReference>
<protein>
    <recommendedName>
        <fullName evidence="3">Histidine phosphatase family protein</fullName>
    </recommendedName>
</protein>
<evidence type="ECO:0000313" key="2">
    <source>
        <dbReference type="Proteomes" id="UP000244896"/>
    </source>
</evidence>
<organism evidence="1 2">
    <name type="scientific">Ereboglobus luteus</name>
    <dbReference type="NCBI Taxonomy" id="1796921"/>
    <lineage>
        <taxon>Bacteria</taxon>
        <taxon>Pseudomonadati</taxon>
        <taxon>Verrucomicrobiota</taxon>
        <taxon>Opitutia</taxon>
        <taxon>Opitutales</taxon>
        <taxon>Opitutaceae</taxon>
        <taxon>Ereboglobus</taxon>
    </lineage>
</organism>
<proteinExistence type="predicted"/>
<dbReference type="Pfam" id="PF00300">
    <property type="entry name" value="His_Phos_1"/>
    <property type="match status" value="1"/>
</dbReference>
<dbReference type="KEGG" id="elut:CKA38_03635"/>
<gene>
    <name evidence="1" type="ORF">CKA38_03635</name>
</gene>
<keyword evidence="2" id="KW-1185">Reference proteome</keyword>
<dbReference type="InterPro" id="IPR029033">
    <property type="entry name" value="His_PPase_superfam"/>
</dbReference>
<dbReference type="EMBL" id="CP023004">
    <property type="protein sequence ID" value="AWI08462.1"/>
    <property type="molecule type" value="Genomic_DNA"/>
</dbReference>
<evidence type="ECO:0008006" key="3">
    <source>
        <dbReference type="Google" id="ProtNLM"/>
    </source>
</evidence>
<dbReference type="Proteomes" id="UP000244896">
    <property type="component" value="Chromosome"/>
</dbReference>
<dbReference type="RefSeq" id="WP_108824270.1">
    <property type="nucleotide sequence ID" value="NZ_CP023004.1"/>
</dbReference>
<dbReference type="SUPFAM" id="SSF53254">
    <property type="entry name" value="Phosphoglycerate mutase-like"/>
    <property type="match status" value="1"/>
</dbReference>
<name>A0A2U8E1Q8_9BACT</name>
<dbReference type="AlphaFoldDB" id="A0A2U8E1Q8"/>
<reference evidence="1 2" key="1">
    <citation type="journal article" date="2018" name="Syst. Appl. Microbiol.">
        <title>Ereboglobus luteus gen. nov. sp. nov. from cockroach guts, and new insights into the oxygen relationship of the genera Opitutus and Didymococcus (Verrucomicrobia: Opitutaceae).</title>
        <authorList>
            <person name="Tegtmeier D."/>
            <person name="Belitz A."/>
            <person name="Radek R."/>
            <person name="Heimerl T."/>
            <person name="Brune A."/>
        </authorList>
    </citation>
    <scope>NUCLEOTIDE SEQUENCE [LARGE SCALE GENOMIC DNA]</scope>
    <source>
        <strain evidence="1 2">Ho45</strain>
    </source>
</reference>
<dbReference type="CDD" id="cd07067">
    <property type="entry name" value="HP_PGM_like"/>
    <property type="match status" value="1"/>
</dbReference>
<evidence type="ECO:0000313" key="1">
    <source>
        <dbReference type="EMBL" id="AWI08462.1"/>
    </source>
</evidence>
<dbReference type="InterPro" id="IPR013078">
    <property type="entry name" value="His_Pase_superF_clade-1"/>
</dbReference>